<sequence length="87" mass="9773">MCTDHEPLLRAKVSISRRDQNYCASEIDIRFACGLVGGAAVGLDGAWCRLREYFPIVRTYVRRTQEAFVLRGKSRLSGGKMLRLGPI</sequence>
<dbReference type="EMBL" id="CAKXZT010000152">
    <property type="protein sequence ID" value="CAH2407067.1"/>
    <property type="molecule type" value="Genomic_DNA"/>
</dbReference>
<name>A0ABN8KC74_9HYPH</name>
<reference evidence="1 2" key="1">
    <citation type="submission" date="2022-03" db="EMBL/GenBank/DDBJ databases">
        <authorList>
            <person name="Brunel B."/>
        </authorList>
    </citation>
    <scope>NUCLEOTIDE SEQUENCE [LARGE SCALE GENOMIC DNA]</scope>
    <source>
        <strain evidence="1">STM5069sample</strain>
    </source>
</reference>
<protein>
    <recommendedName>
        <fullName evidence="3">DUF982 domain-containing protein</fullName>
    </recommendedName>
</protein>
<accession>A0ABN8KC74</accession>
<organism evidence="1 2">
    <name type="scientific">Mesorhizobium escarrei</name>
    <dbReference type="NCBI Taxonomy" id="666018"/>
    <lineage>
        <taxon>Bacteria</taxon>
        <taxon>Pseudomonadati</taxon>
        <taxon>Pseudomonadota</taxon>
        <taxon>Alphaproteobacteria</taxon>
        <taxon>Hyphomicrobiales</taxon>
        <taxon>Phyllobacteriaceae</taxon>
        <taxon>Mesorhizobium</taxon>
    </lineage>
</organism>
<evidence type="ECO:0000313" key="1">
    <source>
        <dbReference type="EMBL" id="CAH2407067.1"/>
    </source>
</evidence>
<proteinExistence type="predicted"/>
<dbReference type="Proteomes" id="UP001153050">
    <property type="component" value="Unassembled WGS sequence"/>
</dbReference>
<evidence type="ECO:0000313" key="2">
    <source>
        <dbReference type="Proteomes" id="UP001153050"/>
    </source>
</evidence>
<keyword evidence="2" id="KW-1185">Reference proteome</keyword>
<evidence type="ECO:0008006" key="3">
    <source>
        <dbReference type="Google" id="ProtNLM"/>
    </source>
</evidence>
<comment type="caution">
    <text evidence="1">The sequence shown here is derived from an EMBL/GenBank/DDBJ whole genome shotgun (WGS) entry which is preliminary data.</text>
</comment>
<gene>
    <name evidence="1" type="ORF">MES5069_550121</name>
</gene>